<accession>A0A9X3XC52</accession>
<comment type="caution">
    <text evidence="2">The sequence shown here is derived from an EMBL/GenBank/DDBJ whole genome shotgun (WGS) entry which is preliminary data.</text>
</comment>
<feature type="chain" id="PRO_5040934114" evidence="1">
    <location>
        <begin position="21"/>
        <end position="388"/>
    </location>
</feature>
<evidence type="ECO:0000313" key="3">
    <source>
        <dbReference type="Proteomes" id="UP001151081"/>
    </source>
</evidence>
<dbReference type="RefSeq" id="WP_272459170.1">
    <property type="nucleotide sequence ID" value="NZ_JAGTJJ010000027.1"/>
</dbReference>
<reference evidence="2 3" key="1">
    <citation type="submission" date="2021-04" db="EMBL/GenBank/DDBJ databases">
        <title>Genome analysis of Polyangium sp.</title>
        <authorList>
            <person name="Li Y."/>
            <person name="Wang J."/>
        </authorList>
    </citation>
    <scope>NUCLEOTIDE SEQUENCE [LARGE SCALE GENOMIC DNA]</scope>
    <source>
        <strain evidence="2 3">SDU14</strain>
    </source>
</reference>
<dbReference type="Proteomes" id="UP001151081">
    <property type="component" value="Unassembled WGS sequence"/>
</dbReference>
<protein>
    <submittedName>
        <fullName evidence="2">Uncharacterized protein</fullName>
    </submittedName>
</protein>
<organism evidence="2 3">
    <name type="scientific">Polyangium jinanense</name>
    <dbReference type="NCBI Taxonomy" id="2829994"/>
    <lineage>
        <taxon>Bacteria</taxon>
        <taxon>Pseudomonadati</taxon>
        <taxon>Myxococcota</taxon>
        <taxon>Polyangia</taxon>
        <taxon>Polyangiales</taxon>
        <taxon>Polyangiaceae</taxon>
        <taxon>Polyangium</taxon>
    </lineage>
</organism>
<proteinExistence type="predicted"/>
<evidence type="ECO:0000313" key="2">
    <source>
        <dbReference type="EMBL" id="MDC3985286.1"/>
    </source>
</evidence>
<gene>
    <name evidence="2" type="ORF">KEG57_32710</name>
</gene>
<evidence type="ECO:0000256" key="1">
    <source>
        <dbReference type="SAM" id="SignalP"/>
    </source>
</evidence>
<keyword evidence="1" id="KW-0732">Signal</keyword>
<name>A0A9X3XC52_9BACT</name>
<dbReference type="PROSITE" id="PS51257">
    <property type="entry name" value="PROKAR_LIPOPROTEIN"/>
    <property type="match status" value="1"/>
</dbReference>
<dbReference type="AlphaFoldDB" id="A0A9X3XC52"/>
<feature type="signal peptide" evidence="1">
    <location>
        <begin position="1"/>
        <end position="20"/>
    </location>
</feature>
<sequence>MRRRTLALVPLVALALASTACDETSDTDIDLDATTTVPTSIVVDPSLFLGDVPCSAASGAMQSYVATVLDVTDVSAPFPLPSSPPITCTASVIFRQILVGHAYRVQIDGYDVPAAELTPIGGSSSGSRSMVRRAAPAAGTVAPVWSTFCEDLTAQKNVRSTPKTCEELAPLSTETGVLVNPRATLAGTSAIPGLELTCTQASLDPLGNPVITGDVASFDVRPTDPALAPLVNLPCTSPAPAPYTQNIKPGQSYGFRVEARAVAGGPVTWGASCTALAVEGLVVHALCDPLSKDGALDLSLADVLAAAGTSCVKENVVTYDAVLGAPGDLEADAIDCSKPIRFTPIAPGAYADIKLVGRDAAGAVAVTATCTAEIAPGAVSTATCTLTP</sequence>
<keyword evidence="3" id="KW-1185">Reference proteome</keyword>
<dbReference type="EMBL" id="JAGTJJ010000027">
    <property type="protein sequence ID" value="MDC3985286.1"/>
    <property type="molecule type" value="Genomic_DNA"/>
</dbReference>